<dbReference type="HOGENOM" id="CLU_1348916_0_0_1"/>
<evidence type="ECO:0000313" key="3">
    <source>
        <dbReference type="Proteomes" id="UP000031056"/>
    </source>
</evidence>
<proteinExistence type="predicted"/>
<evidence type="ECO:0000259" key="1">
    <source>
        <dbReference type="PROSITE" id="PS50030"/>
    </source>
</evidence>
<dbReference type="PROSITE" id="PS50030">
    <property type="entry name" value="UBA"/>
    <property type="match status" value="1"/>
</dbReference>
<dbReference type="GeneID" id="26260852"/>
<dbReference type="InParanoid" id="A0A0B2ULZ3"/>
<accession>A0A0B2ULZ3</accession>
<dbReference type="RefSeq" id="XP_014564400.1">
    <property type="nucleotide sequence ID" value="XM_014708914.1"/>
</dbReference>
<dbReference type="Proteomes" id="UP000031056">
    <property type="component" value="Unassembled WGS sequence"/>
</dbReference>
<dbReference type="AlphaFoldDB" id="A0A0B2ULZ3"/>
<dbReference type="VEuPathDB" id="MicrosporidiaDB:M896_010090"/>
<sequence length="202" mass="23104">MEENKSNANDEEIISYLVQSGFTEEEVQAAMKETGSKDIDFLVDSIISANQNKSHKGVKQVKRESTQAVSNEISEIQKQRKDSMLRERIYKEQLINQIKADMAEKLEQERIEDQKLLNEAIEKTEDISDCKIKLWHGDGTSSILGFSKESTLDDLFLAIEARLNRKGFNLFRMNQTTPIERGAKKISEIPCLYPKGVLFVDE</sequence>
<dbReference type="OrthoDB" id="2194333at2759"/>
<dbReference type="SUPFAM" id="SSF46934">
    <property type="entry name" value="UBA-like"/>
    <property type="match status" value="1"/>
</dbReference>
<dbReference type="InterPro" id="IPR009060">
    <property type="entry name" value="UBA-like_sf"/>
</dbReference>
<feature type="domain" description="UBA" evidence="1">
    <location>
        <begin position="8"/>
        <end position="49"/>
    </location>
</feature>
<name>A0A0B2ULZ3_9MICR</name>
<gene>
    <name evidence="2" type="ORF">M896_010090</name>
</gene>
<reference evidence="2 3" key="1">
    <citation type="journal article" date="2014" name="MBio">
        <title>The Ordospora colligata genome; evolution of extreme reduction in microsporidia and host-to-parasite horizontal gene transfer.</title>
        <authorList>
            <person name="Pombert J.-F."/>
            <person name="Haag K.L."/>
            <person name="Beidas S."/>
            <person name="Ebert D."/>
            <person name="Keeling P.J."/>
        </authorList>
    </citation>
    <scope>NUCLEOTIDE SEQUENCE [LARGE SCALE GENOMIC DNA]</scope>
    <source>
        <strain evidence="2 3">OC4</strain>
    </source>
</reference>
<evidence type="ECO:0000313" key="2">
    <source>
        <dbReference type="EMBL" id="KHN70358.1"/>
    </source>
</evidence>
<organism evidence="2 3">
    <name type="scientific">Ordospora colligata OC4</name>
    <dbReference type="NCBI Taxonomy" id="1354746"/>
    <lineage>
        <taxon>Eukaryota</taxon>
        <taxon>Fungi</taxon>
        <taxon>Fungi incertae sedis</taxon>
        <taxon>Microsporidia</taxon>
        <taxon>Ordosporidae</taxon>
        <taxon>Ordospora</taxon>
    </lineage>
</organism>
<dbReference type="EMBL" id="JOKQ01000001">
    <property type="protein sequence ID" value="KHN70358.1"/>
    <property type="molecule type" value="Genomic_DNA"/>
</dbReference>
<dbReference type="Gene3D" id="1.10.8.10">
    <property type="entry name" value="DNA helicase RuvA subunit, C-terminal domain"/>
    <property type="match status" value="1"/>
</dbReference>
<dbReference type="InterPro" id="IPR015940">
    <property type="entry name" value="UBA"/>
</dbReference>
<comment type="caution">
    <text evidence="2">The sequence shown here is derived from an EMBL/GenBank/DDBJ whole genome shotgun (WGS) entry which is preliminary data.</text>
</comment>
<protein>
    <recommendedName>
        <fullName evidence="1">UBA domain-containing protein</fullName>
    </recommendedName>
</protein>
<keyword evidence="3" id="KW-1185">Reference proteome</keyword>